<protein>
    <submittedName>
        <fullName evidence="2">Putative transcriptional regulator</fullName>
    </submittedName>
</protein>
<evidence type="ECO:0000313" key="3">
    <source>
        <dbReference type="Proteomes" id="UP000295122"/>
    </source>
</evidence>
<dbReference type="OrthoDB" id="5298181at2"/>
<dbReference type="AlphaFoldDB" id="A0A4R7BWC9"/>
<reference evidence="2 3" key="1">
    <citation type="submission" date="2019-03" db="EMBL/GenBank/DDBJ databases">
        <title>Genomic Encyclopedia of Type Strains, Phase IV (KMG-IV): sequencing the most valuable type-strain genomes for metagenomic binning, comparative biology and taxonomic classification.</title>
        <authorList>
            <person name="Goeker M."/>
        </authorList>
    </citation>
    <scope>NUCLEOTIDE SEQUENCE [LARGE SCALE GENOMIC DNA]</scope>
    <source>
        <strain evidence="2 3">DSM 25903</strain>
    </source>
</reference>
<sequence>MALATTGLTLDQDMKERVRRLADARRSTSDSVMREAIAQYLDREEERDLLNRDTLAAWIEYERTGQHLTDEEVDAWLARLEAGEDVDPPPCHG</sequence>
<keyword evidence="3" id="KW-1185">Reference proteome</keyword>
<dbReference type="Pfam" id="PF01402">
    <property type="entry name" value="RHH_1"/>
    <property type="match status" value="1"/>
</dbReference>
<feature type="domain" description="Ribbon-helix-helix protein CopG" evidence="1">
    <location>
        <begin position="6"/>
        <end position="44"/>
    </location>
</feature>
<dbReference type="CDD" id="cd22233">
    <property type="entry name" value="RHH_CopAso-like"/>
    <property type="match status" value="1"/>
</dbReference>
<dbReference type="InterPro" id="IPR013321">
    <property type="entry name" value="Arc_rbn_hlx_hlx"/>
</dbReference>
<dbReference type="InterPro" id="IPR002145">
    <property type="entry name" value="CopG"/>
</dbReference>
<evidence type="ECO:0000313" key="2">
    <source>
        <dbReference type="EMBL" id="TDR88256.1"/>
    </source>
</evidence>
<accession>A0A4R7BWC9</accession>
<gene>
    <name evidence="2" type="ORF">EV668_4128</name>
</gene>
<dbReference type="GO" id="GO:0006355">
    <property type="term" value="P:regulation of DNA-templated transcription"/>
    <property type="evidence" value="ECO:0007669"/>
    <property type="project" value="InterPro"/>
</dbReference>
<dbReference type="RefSeq" id="WP_133773598.1">
    <property type="nucleotide sequence ID" value="NZ_SNZR01000015.1"/>
</dbReference>
<evidence type="ECO:0000259" key="1">
    <source>
        <dbReference type="Pfam" id="PF01402"/>
    </source>
</evidence>
<comment type="caution">
    <text evidence="2">The sequence shown here is derived from an EMBL/GenBank/DDBJ whole genome shotgun (WGS) entry which is preliminary data.</text>
</comment>
<dbReference type="SUPFAM" id="SSF47598">
    <property type="entry name" value="Ribbon-helix-helix"/>
    <property type="match status" value="1"/>
</dbReference>
<dbReference type="Proteomes" id="UP000295122">
    <property type="component" value="Unassembled WGS sequence"/>
</dbReference>
<name>A0A4R7BWC9_9HYPH</name>
<dbReference type="Gene3D" id="1.10.1220.10">
    <property type="entry name" value="Met repressor-like"/>
    <property type="match status" value="1"/>
</dbReference>
<dbReference type="InterPro" id="IPR010985">
    <property type="entry name" value="Ribbon_hlx_hlx"/>
</dbReference>
<dbReference type="EMBL" id="SNZR01000015">
    <property type="protein sequence ID" value="TDR88256.1"/>
    <property type="molecule type" value="Genomic_DNA"/>
</dbReference>
<proteinExistence type="predicted"/>
<organism evidence="2 3">
    <name type="scientific">Enterovirga rhinocerotis</name>
    <dbReference type="NCBI Taxonomy" id="1339210"/>
    <lineage>
        <taxon>Bacteria</taxon>
        <taxon>Pseudomonadati</taxon>
        <taxon>Pseudomonadota</taxon>
        <taxon>Alphaproteobacteria</taxon>
        <taxon>Hyphomicrobiales</taxon>
        <taxon>Methylobacteriaceae</taxon>
        <taxon>Enterovirga</taxon>
    </lineage>
</organism>